<feature type="transmembrane region" description="Helical" evidence="7">
    <location>
        <begin position="90"/>
        <end position="115"/>
    </location>
</feature>
<accession>A0ABW6BSU1</accession>
<dbReference type="CDD" id="cd06261">
    <property type="entry name" value="TM_PBP2"/>
    <property type="match status" value="1"/>
</dbReference>
<feature type="transmembrane region" description="Helical" evidence="7">
    <location>
        <begin position="283"/>
        <end position="308"/>
    </location>
</feature>
<feature type="transmembrane region" description="Helical" evidence="7">
    <location>
        <begin position="158"/>
        <end position="181"/>
    </location>
</feature>
<dbReference type="Proteomes" id="UP001597641">
    <property type="component" value="Unassembled WGS sequence"/>
</dbReference>
<dbReference type="SUPFAM" id="SSF161098">
    <property type="entry name" value="MetI-like"/>
    <property type="match status" value="1"/>
</dbReference>
<feature type="transmembrane region" description="Helical" evidence="7">
    <location>
        <begin position="328"/>
        <end position="349"/>
    </location>
</feature>
<evidence type="ECO:0000256" key="6">
    <source>
        <dbReference type="ARBA" id="ARBA00023136"/>
    </source>
</evidence>
<feature type="transmembrane region" description="Helical" evidence="7">
    <location>
        <begin position="21"/>
        <end position="38"/>
    </location>
</feature>
<keyword evidence="10" id="KW-1185">Reference proteome</keyword>
<evidence type="ECO:0000256" key="7">
    <source>
        <dbReference type="RuleBase" id="RU363032"/>
    </source>
</evidence>
<keyword evidence="5 7" id="KW-1133">Transmembrane helix</keyword>
<keyword evidence="2 7" id="KW-0813">Transport</keyword>
<comment type="subcellular location">
    <subcellularLocation>
        <location evidence="1 7">Cell membrane</location>
        <topology evidence="1 7">Multi-pass membrane protein</topology>
    </subcellularLocation>
</comment>
<reference evidence="10" key="1">
    <citation type="journal article" date="2019" name="Int. J. Syst. Evol. Microbiol.">
        <title>The Global Catalogue of Microorganisms (GCM) 10K type strain sequencing project: providing services to taxonomists for standard genome sequencing and annotation.</title>
        <authorList>
            <consortium name="The Broad Institute Genomics Platform"/>
            <consortium name="The Broad Institute Genome Sequencing Center for Infectious Disease"/>
            <person name="Wu L."/>
            <person name="Ma J."/>
        </authorList>
    </citation>
    <scope>NUCLEOTIDE SEQUENCE [LARGE SCALE GENOMIC DNA]</scope>
    <source>
        <strain evidence="10">KCTC 23984</strain>
    </source>
</reference>
<dbReference type="InterPro" id="IPR000515">
    <property type="entry name" value="MetI-like"/>
</dbReference>
<name>A0ABW6BSU1_9BACT</name>
<dbReference type="InterPro" id="IPR050366">
    <property type="entry name" value="BP-dependent_transpt_permease"/>
</dbReference>
<evidence type="ECO:0000259" key="8">
    <source>
        <dbReference type="PROSITE" id="PS50928"/>
    </source>
</evidence>
<comment type="caution">
    <text evidence="9">The sequence shown here is derived from an EMBL/GenBank/DDBJ whole genome shotgun (WGS) entry which is preliminary data.</text>
</comment>
<feature type="domain" description="ABC transmembrane type-1" evidence="8">
    <location>
        <begin position="158"/>
        <end position="350"/>
    </location>
</feature>
<keyword evidence="6 7" id="KW-0472">Membrane</keyword>
<evidence type="ECO:0000313" key="9">
    <source>
        <dbReference type="EMBL" id="MFD2999494.1"/>
    </source>
</evidence>
<gene>
    <name evidence="9" type="ORF">ACFS7Z_03910</name>
</gene>
<protein>
    <submittedName>
        <fullName evidence="9">ABC transporter permease</fullName>
    </submittedName>
</protein>
<evidence type="ECO:0000256" key="1">
    <source>
        <dbReference type="ARBA" id="ARBA00004651"/>
    </source>
</evidence>
<evidence type="ECO:0000256" key="3">
    <source>
        <dbReference type="ARBA" id="ARBA00022475"/>
    </source>
</evidence>
<dbReference type="Pfam" id="PF00528">
    <property type="entry name" value="BPD_transp_1"/>
    <property type="match status" value="1"/>
</dbReference>
<keyword evidence="4 7" id="KW-0812">Transmembrane</keyword>
<dbReference type="PROSITE" id="PS50928">
    <property type="entry name" value="ABC_TM1"/>
    <property type="match status" value="1"/>
</dbReference>
<comment type="similarity">
    <text evidence="7">Belongs to the binding-protein-dependent transport system permease family.</text>
</comment>
<evidence type="ECO:0000256" key="5">
    <source>
        <dbReference type="ARBA" id="ARBA00022989"/>
    </source>
</evidence>
<evidence type="ECO:0000256" key="4">
    <source>
        <dbReference type="ARBA" id="ARBA00022692"/>
    </source>
</evidence>
<dbReference type="InterPro" id="IPR035906">
    <property type="entry name" value="MetI-like_sf"/>
</dbReference>
<evidence type="ECO:0000313" key="10">
    <source>
        <dbReference type="Proteomes" id="UP001597641"/>
    </source>
</evidence>
<evidence type="ECO:0000256" key="2">
    <source>
        <dbReference type="ARBA" id="ARBA00022448"/>
    </source>
</evidence>
<sequence length="363" mass="39793">MKQIWQHIIYLWRHKIGFKAAAAYLLLLLLLTTVLPWLPLPYEPNYSDVAHVYQSPFESAIVSNKARHLLGTDSMGRDVLSNTMYGARNALLISVPVMLLATLVGLVLGAGAGYYANRGYSMCAGSLLLLLLCILCFSYYGIYLPIQVAGMGLGGTALAGSLLTCLLLLMLLFVIFVLLHYKTNFLQLQVTVPVDLMVLRLIEGLSTVPRFVLILVLASFIPPSVVLLSLILVFTLWTAVARLARAEMLRIKQLPYFEAAQSIGLSSGQLLWRHALPNLSGPVLVAFTFGLGGLLALESTLSFLNIGVPTHMVSWGRLIADIKSNTSAWWLVVFPGGLLSSTVLALYTCSHYLTQSFFKNNKG</sequence>
<keyword evidence="3" id="KW-1003">Cell membrane</keyword>
<dbReference type="EMBL" id="JBHUOX010000002">
    <property type="protein sequence ID" value="MFD2999494.1"/>
    <property type="molecule type" value="Genomic_DNA"/>
</dbReference>
<feature type="transmembrane region" description="Helical" evidence="7">
    <location>
        <begin position="127"/>
        <end position="146"/>
    </location>
</feature>
<dbReference type="Gene3D" id="1.10.3720.10">
    <property type="entry name" value="MetI-like"/>
    <property type="match status" value="1"/>
</dbReference>
<proteinExistence type="inferred from homology"/>
<organism evidence="9 10">
    <name type="scientific">Pontibacter toksunensis</name>
    <dbReference type="NCBI Taxonomy" id="1332631"/>
    <lineage>
        <taxon>Bacteria</taxon>
        <taxon>Pseudomonadati</taxon>
        <taxon>Bacteroidota</taxon>
        <taxon>Cytophagia</taxon>
        <taxon>Cytophagales</taxon>
        <taxon>Hymenobacteraceae</taxon>
        <taxon>Pontibacter</taxon>
    </lineage>
</organism>
<dbReference type="PANTHER" id="PTHR43386:SF1">
    <property type="entry name" value="D,D-DIPEPTIDE TRANSPORT SYSTEM PERMEASE PROTEIN DDPC-RELATED"/>
    <property type="match status" value="1"/>
</dbReference>
<dbReference type="PANTHER" id="PTHR43386">
    <property type="entry name" value="OLIGOPEPTIDE TRANSPORT SYSTEM PERMEASE PROTEIN APPC"/>
    <property type="match status" value="1"/>
</dbReference>
<dbReference type="RefSeq" id="WP_377481223.1">
    <property type="nucleotide sequence ID" value="NZ_JBHUOX010000002.1"/>
</dbReference>